<comment type="caution">
    <text evidence="2">The sequence shown here is derived from an EMBL/GenBank/DDBJ whole genome shotgun (WGS) entry which is preliminary data.</text>
</comment>
<gene>
    <name evidence="2" type="ORF">DAMNIGENAA_17730</name>
</gene>
<reference evidence="2" key="1">
    <citation type="submission" date="2022-12" db="EMBL/GenBank/DDBJ databases">
        <title>Reference genome sequencing for broad-spectrum identification of bacterial and archaeal isolates by mass spectrometry.</title>
        <authorList>
            <person name="Sekiguchi Y."/>
            <person name="Tourlousse D.M."/>
        </authorList>
    </citation>
    <scope>NUCLEOTIDE SEQUENCE</scope>
    <source>
        <strain evidence="2">ASRB1</strain>
    </source>
</reference>
<evidence type="ECO:0000313" key="2">
    <source>
        <dbReference type="EMBL" id="GLI34340.1"/>
    </source>
</evidence>
<dbReference type="Proteomes" id="UP001144372">
    <property type="component" value="Unassembled WGS sequence"/>
</dbReference>
<evidence type="ECO:0000259" key="1">
    <source>
        <dbReference type="Pfam" id="PF07143"/>
    </source>
</evidence>
<dbReference type="PANTHER" id="PTHR38591">
    <property type="entry name" value="HYDROLASE"/>
    <property type="match status" value="1"/>
</dbReference>
<dbReference type="SUPFAM" id="SSF159245">
    <property type="entry name" value="AttH-like"/>
    <property type="match status" value="1"/>
</dbReference>
<protein>
    <submittedName>
        <fullName evidence="2">Carotenoid 1,2-hydratase</fullName>
    </submittedName>
</protein>
<dbReference type="Gene3D" id="2.40.370.10">
    <property type="entry name" value="AttH-like domain"/>
    <property type="match status" value="2"/>
</dbReference>
<sequence length="390" mass="43126">MHPRSNSGVYTGSKTLWIALMLSMLSICLLSVPCSMAGHSDYLSILGPCELQFPKDHGPHPGYGTEWWYYTGNVHSGDGASFGFQLTFFRHQFVPPGKRDQWPKDASAWRTDQIYFAHAALSDISGGSYYHDDRISRGALGLAEAKSEPQGATVFVKDWSLQLGPAEHLLKATTESFALQLSLIPQKPPVLHGKSGYSLKGSSPESSSCYYSFSRLKTKGILIFKGKEIPVEGNSWMDHEFSSAPLESDLVGWDWFSLQLTDDTEVMVYLLRRRDGTLSPASSGTLIDAAGLTTGLTKEDIALEVLKEWRSPHSKAKYPIGWRLRIGSIQLDLTITANLKDQEMTTQETTQITYWEGSVSVRGTKKDGEAIAGEGYVELTGYDKPLNLPE</sequence>
<feature type="domain" description="AttH" evidence="1">
    <location>
        <begin position="65"/>
        <end position="243"/>
    </location>
</feature>
<keyword evidence="3" id="KW-1185">Reference proteome</keyword>
<proteinExistence type="predicted"/>
<evidence type="ECO:0000313" key="3">
    <source>
        <dbReference type="Proteomes" id="UP001144372"/>
    </source>
</evidence>
<dbReference type="PANTHER" id="PTHR38591:SF1">
    <property type="entry name" value="BLL1000 PROTEIN"/>
    <property type="match status" value="1"/>
</dbReference>
<organism evidence="2 3">
    <name type="scientific">Desulforhabdus amnigena</name>
    <dbReference type="NCBI Taxonomy" id="40218"/>
    <lineage>
        <taxon>Bacteria</taxon>
        <taxon>Pseudomonadati</taxon>
        <taxon>Thermodesulfobacteriota</taxon>
        <taxon>Syntrophobacteria</taxon>
        <taxon>Syntrophobacterales</taxon>
        <taxon>Syntrophobacteraceae</taxon>
        <taxon>Desulforhabdus</taxon>
    </lineage>
</organism>
<dbReference type="EMBL" id="BSDR01000001">
    <property type="protein sequence ID" value="GLI34340.1"/>
    <property type="molecule type" value="Genomic_DNA"/>
</dbReference>
<dbReference type="Pfam" id="PF17186">
    <property type="entry name" value="Lipocalin_9"/>
    <property type="match status" value="1"/>
</dbReference>
<name>A0A9W6FTN1_9BACT</name>
<dbReference type="AlphaFoldDB" id="A0A9W6FTN1"/>
<accession>A0A9W6FTN1</accession>
<dbReference type="Pfam" id="PF07143">
    <property type="entry name" value="CrtC"/>
    <property type="match status" value="1"/>
</dbReference>
<dbReference type="InterPro" id="IPR023374">
    <property type="entry name" value="AttH-like_dom_sf"/>
</dbReference>
<dbReference type="RefSeq" id="WP_281793593.1">
    <property type="nucleotide sequence ID" value="NZ_BSDR01000001.1"/>
</dbReference>
<dbReference type="InterPro" id="IPR010791">
    <property type="entry name" value="AttH_dom"/>
</dbReference>